<protein>
    <submittedName>
        <fullName evidence="3">DDE Tnp1-associated</fullName>
    </submittedName>
</protein>
<dbReference type="InterPro" id="IPR051698">
    <property type="entry name" value="Transposase_11-like"/>
</dbReference>
<feature type="domain" description="H repeat-associated protein N-terminal" evidence="2">
    <location>
        <begin position="37"/>
        <end position="122"/>
    </location>
</feature>
<evidence type="ECO:0000259" key="1">
    <source>
        <dbReference type="Pfam" id="PF01609"/>
    </source>
</evidence>
<dbReference type="Proteomes" id="UP001458880">
    <property type="component" value="Unassembled WGS sequence"/>
</dbReference>
<evidence type="ECO:0000313" key="3">
    <source>
        <dbReference type="EMBL" id="KAK9670922.1"/>
    </source>
</evidence>
<dbReference type="PANTHER" id="PTHR30298:SF0">
    <property type="entry name" value="PROTEIN YBFL-RELATED"/>
    <property type="match status" value="1"/>
</dbReference>
<dbReference type="Pfam" id="PF01609">
    <property type="entry name" value="DDE_Tnp_1"/>
    <property type="match status" value="1"/>
</dbReference>
<comment type="caution">
    <text evidence="3">The sequence shown here is derived from an EMBL/GenBank/DDBJ whole genome shotgun (WGS) entry which is preliminary data.</text>
</comment>
<evidence type="ECO:0000259" key="2">
    <source>
        <dbReference type="Pfam" id="PF13808"/>
    </source>
</evidence>
<dbReference type="PANTHER" id="PTHR30298">
    <property type="entry name" value="H REPEAT-ASSOCIATED PREDICTED TRANSPOSASE"/>
    <property type="match status" value="1"/>
</dbReference>
<dbReference type="GO" id="GO:0003677">
    <property type="term" value="F:DNA binding"/>
    <property type="evidence" value="ECO:0007669"/>
    <property type="project" value="InterPro"/>
</dbReference>
<dbReference type="InterPro" id="IPR047647">
    <property type="entry name" value="ISAs1_transpos"/>
</dbReference>
<organism evidence="3 4">
    <name type="scientific">Popillia japonica</name>
    <name type="common">Japanese beetle</name>
    <dbReference type="NCBI Taxonomy" id="7064"/>
    <lineage>
        <taxon>Eukaryota</taxon>
        <taxon>Metazoa</taxon>
        <taxon>Ecdysozoa</taxon>
        <taxon>Arthropoda</taxon>
        <taxon>Hexapoda</taxon>
        <taxon>Insecta</taxon>
        <taxon>Pterygota</taxon>
        <taxon>Neoptera</taxon>
        <taxon>Endopterygota</taxon>
        <taxon>Coleoptera</taxon>
        <taxon>Polyphaga</taxon>
        <taxon>Scarabaeiformia</taxon>
        <taxon>Scarabaeidae</taxon>
        <taxon>Rutelinae</taxon>
        <taxon>Popillia</taxon>
    </lineage>
</organism>
<dbReference type="InterPro" id="IPR032806">
    <property type="entry name" value="YbfD_N"/>
</dbReference>
<dbReference type="EMBL" id="JASPKY010001978">
    <property type="protein sequence ID" value="KAK9670922.1"/>
    <property type="molecule type" value="Genomic_DNA"/>
</dbReference>
<accession>A0AAW1H1E3</accession>
<dbReference type="AlphaFoldDB" id="A0AAW1H1E3"/>
<reference evidence="3 4" key="1">
    <citation type="journal article" date="2024" name="BMC Genomics">
        <title>De novo assembly and annotation of Popillia japonica's genome with initial clues to its potential as an invasive pest.</title>
        <authorList>
            <person name="Cucini C."/>
            <person name="Boschi S."/>
            <person name="Funari R."/>
            <person name="Cardaioli E."/>
            <person name="Iannotti N."/>
            <person name="Marturano G."/>
            <person name="Paoli F."/>
            <person name="Bruttini M."/>
            <person name="Carapelli A."/>
            <person name="Frati F."/>
            <person name="Nardi F."/>
        </authorList>
    </citation>
    <scope>NUCLEOTIDE SEQUENCE [LARGE SCALE GENOMIC DNA]</scope>
    <source>
        <strain evidence="3">DMR45628</strain>
    </source>
</reference>
<gene>
    <name evidence="3" type="ORF">QE152_g41109</name>
</gene>
<name>A0AAW1H1E3_POPJA</name>
<proteinExistence type="predicted"/>
<sequence length="430" mass="49934">MAKINHFIIEYTDSINQVGVPTGNGMPPKVVIRRFLRMFRQVDDIRIQAMIDYPLEEIILIAFLAVLGNASNWAEMERFGKQKERWLKKFINLKNGIPSHDTFRRVFSLIDTKQLQDVTIAFLLKNLHEIKRALNIKDDGYRQICVDGKEQRGTGRKYQYEDKVRNLQTLHVYDASNALCLYSQPINEKTNEIPVAQDILKEMNLKDCIVSFDALHMQKNTVAIIRDQKGHYIGGLKTNQGNLYEEAFDYFKEEELLSFYRQKGNYYETIEKAHGQIEKRTFYLVKAMKRKVTKAWKGLKSFICYVKEVENLNNNAKKTEIRYYATSLEEVELCAQAIRGHWAVENNLHWHLDYSLNEDDNTTMDKTAFHNYSLINKMVLSLCKLAKPIIGSPSIRTLRKELGWGYEECVAMILSSFDAAALKSSLEIVK</sequence>
<keyword evidence="4" id="KW-1185">Reference proteome</keyword>
<dbReference type="Pfam" id="PF13808">
    <property type="entry name" value="DDE_Tnp_1_assoc"/>
    <property type="match status" value="1"/>
</dbReference>
<dbReference type="InterPro" id="IPR002559">
    <property type="entry name" value="Transposase_11"/>
</dbReference>
<dbReference type="GO" id="GO:0006313">
    <property type="term" value="P:DNA transposition"/>
    <property type="evidence" value="ECO:0007669"/>
    <property type="project" value="InterPro"/>
</dbReference>
<dbReference type="GO" id="GO:0004803">
    <property type="term" value="F:transposase activity"/>
    <property type="evidence" value="ECO:0007669"/>
    <property type="project" value="InterPro"/>
</dbReference>
<evidence type="ECO:0000313" key="4">
    <source>
        <dbReference type="Proteomes" id="UP001458880"/>
    </source>
</evidence>
<feature type="domain" description="Transposase IS4-like" evidence="1">
    <location>
        <begin position="140"/>
        <end position="377"/>
    </location>
</feature>
<dbReference type="NCBIfam" id="NF033564">
    <property type="entry name" value="transpos_ISAs1"/>
    <property type="match status" value="1"/>
</dbReference>